<name>S8A3B8_DACHA</name>
<feature type="region of interest" description="Disordered" evidence="1">
    <location>
        <begin position="1081"/>
        <end position="1137"/>
    </location>
</feature>
<feature type="compositionally biased region" description="Low complexity" evidence="1">
    <location>
        <begin position="1128"/>
        <end position="1137"/>
    </location>
</feature>
<protein>
    <recommendedName>
        <fullName evidence="2">C2H2-type domain-containing protein</fullName>
    </recommendedName>
</protein>
<feature type="domain" description="C2H2-type" evidence="2">
    <location>
        <begin position="325"/>
        <end position="346"/>
    </location>
</feature>
<feature type="region of interest" description="Disordered" evidence="1">
    <location>
        <begin position="125"/>
        <end position="145"/>
    </location>
</feature>
<feature type="region of interest" description="Disordered" evidence="1">
    <location>
        <begin position="797"/>
        <end position="846"/>
    </location>
</feature>
<feature type="compositionally biased region" description="Low complexity" evidence="1">
    <location>
        <begin position="797"/>
        <end position="819"/>
    </location>
</feature>
<organism evidence="3 4">
    <name type="scientific">Dactylellina haptotyla (strain CBS 200.50)</name>
    <name type="common">Nematode-trapping fungus</name>
    <name type="synonym">Monacrosporium haptotylum</name>
    <dbReference type="NCBI Taxonomy" id="1284197"/>
    <lineage>
        <taxon>Eukaryota</taxon>
        <taxon>Fungi</taxon>
        <taxon>Dikarya</taxon>
        <taxon>Ascomycota</taxon>
        <taxon>Pezizomycotina</taxon>
        <taxon>Orbiliomycetes</taxon>
        <taxon>Orbiliales</taxon>
        <taxon>Orbiliaceae</taxon>
        <taxon>Dactylellina</taxon>
    </lineage>
</organism>
<evidence type="ECO:0000313" key="4">
    <source>
        <dbReference type="Proteomes" id="UP000015100"/>
    </source>
</evidence>
<gene>
    <name evidence="3" type="ORF">H072_10947</name>
</gene>
<reference evidence="4" key="2">
    <citation type="submission" date="2013-04" db="EMBL/GenBank/DDBJ databases">
        <title>Genomic mechanisms accounting for the adaptation to parasitism in nematode-trapping fungi.</title>
        <authorList>
            <person name="Ahren D.G."/>
        </authorList>
    </citation>
    <scope>NUCLEOTIDE SEQUENCE [LARGE SCALE GENOMIC DNA]</scope>
    <source>
        <strain evidence="4">CBS 200.50</strain>
    </source>
</reference>
<evidence type="ECO:0000259" key="2">
    <source>
        <dbReference type="PROSITE" id="PS00028"/>
    </source>
</evidence>
<reference evidence="3 4" key="1">
    <citation type="journal article" date="2013" name="PLoS Genet.">
        <title>Genomic mechanisms accounting for the adaptation to parasitism in nematode-trapping fungi.</title>
        <authorList>
            <person name="Meerupati T."/>
            <person name="Andersson K.M."/>
            <person name="Friman E."/>
            <person name="Kumar D."/>
            <person name="Tunlid A."/>
            <person name="Ahren D."/>
        </authorList>
    </citation>
    <scope>NUCLEOTIDE SEQUENCE [LARGE SCALE GENOMIC DNA]</scope>
    <source>
        <strain evidence="3 4">CBS 200.50</strain>
    </source>
</reference>
<dbReference type="AlphaFoldDB" id="S8A3B8"/>
<feature type="region of interest" description="Disordered" evidence="1">
    <location>
        <begin position="385"/>
        <end position="409"/>
    </location>
</feature>
<comment type="caution">
    <text evidence="3">The sequence shown here is derived from an EMBL/GenBank/DDBJ whole genome shotgun (WGS) entry which is preliminary data.</text>
</comment>
<feature type="compositionally biased region" description="Basic and acidic residues" evidence="1">
    <location>
        <begin position="825"/>
        <end position="837"/>
    </location>
</feature>
<evidence type="ECO:0000256" key="1">
    <source>
        <dbReference type="SAM" id="MobiDB-lite"/>
    </source>
</evidence>
<proteinExistence type="predicted"/>
<feature type="compositionally biased region" description="Basic and acidic residues" evidence="1">
    <location>
        <begin position="389"/>
        <end position="400"/>
    </location>
</feature>
<dbReference type="EMBL" id="AQGS01001087">
    <property type="protein sequence ID" value="EPS35646.1"/>
    <property type="molecule type" value="Genomic_DNA"/>
</dbReference>
<dbReference type="InterPro" id="IPR013087">
    <property type="entry name" value="Znf_C2H2_type"/>
</dbReference>
<dbReference type="PROSITE" id="PS00028">
    <property type="entry name" value="ZINC_FINGER_C2H2_1"/>
    <property type="match status" value="1"/>
</dbReference>
<accession>S8A3B8</accession>
<keyword evidence="4" id="KW-1185">Reference proteome</keyword>
<dbReference type="Proteomes" id="UP000015100">
    <property type="component" value="Unassembled WGS sequence"/>
</dbReference>
<sequence length="1249" mass="138997">MNSVDSYAEASWGAPPPLPVASHYDISANQASTPYWQFQNNTNNTASLSASHARISSGASGARGATTVNASEQSRKHYIVVDRYEDSESPEEESGYIPIEFESIDDIRDNLLERLQERFGNISESTEELATADPLSVHGTSSKDEANTPVFSLQGAFPPSFEISHKTDMAIRNAFEGSIPTYPSPTNFSSIYWPPTYADVSPFSRSNIIPLSQPLGNEFTNPPSDPLMPFSDLGYTEWLSNTPSVEADLESFFSLSPSRAPSMFSSSSRSSAPSTVFSYSSTSSAPSTTSYRTPSPKYVQAFEDLEGFYPPPNAPKDIGKQREICDICGEEFIISKPYRSHLLSIHDKVCFECHHRNTTLPKPDHRHAQQSISECKVPYPRKLMQTSNKSHEAGSTKELETGGGENMNPSGSMEINLMEMPTSTGTLAVRTLTSENIFLGFESQEPQAENKCASDSPTFGSESGFELANSIDAESPKSADPTSTATPIRSLNLPIELNLLPFSMPKRILSQRVVDDLNISLETNDKIWTIKEFSIRFACPFAKVAPEHVECLAINMGTVIEIKSHIARHHLVPGEFENEYFEECETWEELFDFCFQDSQFIKQPSQYFSFDPIINYLTTYTNADEYIDDKIENIKGEKAIRCQDVKASLERQDVDFTEFTFKENATECEKETSHQIPRRQYCDQNILEDDHIQDSDCEAYGETEENVNSQTENYLQESEGTVSTSEPTSTHRQTAWVDNETTEDRLMALEQTSKVQALYTLSILLILRNAISRISRIELLQDGQSPLERYLIQAAGNGQSGNGRSSSSSFQKAKVSTSSGNSYQDKGRVQKHDNNGEKKRRPPRLTYIVGTPEKSIMVIFRHFGGRQHLRREHYNNDELPEELKTANAPEWPDMYEACVKLCGGYIHLGQPPFSFVYVDPRDHERVYERDEAANLVAAGMATFVQPGESLGPTSTSSTVGALLQAIPNQHQNLAIQANGPSLHGNFTPAEPLQPTTLASHECSDTNSINDLTVTPLGPLSSIFPDQAPVTTNFNSPIGFEQITNLFGQPQVNGSSAVAVLSSMNVNRTSSYNPTATWATRQVPMCPPLRPSASPSSASTNYTNSPYSSSSSGARRGTTPWGSGQAGQSSPISSVSTRRSCERNRIYRIAVERSDDKSGEKEERGYLTMDFDTIEDIRNTLLRRLQERFKSPLFTWEGWKLVFRSQVANYQSFKSYKSSDEVADRMDNDAPSLPWPDDHIHKLAFAIYKA</sequence>
<evidence type="ECO:0000313" key="3">
    <source>
        <dbReference type="EMBL" id="EPS35646.1"/>
    </source>
</evidence>
<feature type="compositionally biased region" description="Low complexity" evidence="1">
    <location>
        <begin position="1091"/>
        <end position="1111"/>
    </location>
</feature>
<dbReference type="OrthoDB" id="5510283at2759"/>
<dbReference type="HOGENOM" id="CLU_265910_0_0_1"/>
<feature type="region of interest" description="Disordered" evidence="1">
    <location>
        <begin position="445"/>
        <end position="464"/>
    </location>
</feature>